<evidence type="ECO:0000256" key="1">
    <source>
        <dbReference type="ARBA" id="ARBA00023015"/>
    </source>
</evidence>
<keyword evidence="2 4" id="KW-0238">DNA-binding</keyword>
<feature type="domain" description="HTH tetR-type" evidence="5">
    <location>
        <begin position="6"/>
        <end position="58"/>
    </location>
</feature>
<dbReference type="PRINTS" id="PR00455">
    <property type="entry name" value="HTHTETR"/>
</dbReference>
<comment type="caution">
    <text evidence="6">The sequence shown here is derived from an EMBL/GenBank/DDBJ whole genome shotgun (WGS) entry which is preliminary data.</text>
</comment>
<dbReference type="PROSITE" id="PS50977">
    <property type="entry name" value="HTH_TETR_2"/>
    <property type="match status" value="1"/>
</dbReference>
<evidence type="ECO:0000256" key="4">
    <source>
        <dbReference type="PROSITE-ProRule" id="PRU00335"/>
    </source>
</evidence>
<organism evidence="6 7">
    <name type="scientific">Candidatus Fimimonas gallinarum</name>
    <dbReference type="NCBI Taxonomy" id="2840821"/>
    <lineage>
        <taxon>Bacteria</taxon>
        <taxon>Pseudomonadati</taxon>
        <taxon>Myxococcota</taxon>
        <taxon>Myxococcia</taxon>
        <taxon>Myxococcales</taxon>
        <taxon>Cystobacterineae</taxon>
        <taxon>Myxococcaceae</taxon>
        <taxon>Myxococcaceae incertae sedis</taxon>
        <taxon>Candidatus Fimimonas</taxon>
    </lineage>
</organism>
<dbReference type="InterPro" id="IPR023772">
    <property type="entry name" value="DNA-bd_HTH_TetR-type_CS"/>
</dbReference>
<dbReference type="AlphaFoldDB" id="A0A9D1E3Z6"/>
<keyword evidence="1" id="KW-0805">Transcription regulation</keyword>
<name>A0A9D1E3Z6_9BACT</name>
<evidence type="ECO:0000313" key="6">
    <source>
        <dbReference type="EMBL" id="HIR65687.1"/>
    </source>
</evidence>
<sequence length="58" mass="6433">MSVADRSIDPRIIESAKEEFLQKGFLDASLQEICKNAGVTTGALYKRFKGKEELLCAL</sequence>
<dbReference type="GO" id="GO:0000976">
    <property type="term" value="F:transcription cis-regulatory region binding"/>
    <property type="evidence" value="ECO:0007669"/>
    <property type="project" value="TreeGrafter"/>
</dbReference>
<evidence type="ECO:0000256" key="3">
    <source>
        <dbReference type="ARBA" id="ARBA00023163"/>
    </source>
</evidence>
<dbReference type="InterPro" id="IPR001647">
    <property type="entry name" value="HTH_TetR"/>
</dbReference>
<feature type="DNA-binding region" description="H-T-H motif" evidence="4">
    <location>
        <begin position="29"/>
        <end position="48"/>
    </location>
</feature>
<dbReference type="SUPFAM" id="SSF46689">
    <property type="entry name" value="Homeodomain-like"/>
    <property type="match status" value="1"/>
</dbReference>
<protein>
    <submittedName>
        <fullName evidence="6">Helix-turn-helix transcriptional regulator</fullName>
    </submittedName>
</protein>
<proteinExistence type="predicted"/>
<dbReference type="Proteomes" id="UP000824200">
    <property type="component" value="Unassembled WGS sequence"/>
</dbReference>
<dbReference type="Pfam" id="PF00440">
    <property type="entry name" value="TetR_N"/>
    <property type="match status" value="1"/>
</dbReference>
<dbReference type="EMBL" id="DVHL01000018">
    <property type="protein sequence ID" value="HIR65687.1"/>
    <property type="molecule type" value="Genomic_DNA"/>
</dbReference>
<dbReference type="Gene3D" id="1.10.10.60">
    <property type="entry name" value="Homeodomain-like"/>
    <property type="match status" value="1"/>
</dbReference>
<dbReference type="InterPro" id="IPR050109">
    <property type="entry name" value="HTH-type_TetR-like_transc_reg"/>
</dbReference>
<evidence type="ECO:0000313" key="7">
    <source>
        <dbReference type="Proteomes" id="UP000824200"/>
    </source>
</evidence>
<feature type="non-terminal residue" evidence="6">
    <location>
        <position position="58"/>
    </location>
</feature>
<keyword evidence="3" id="KW-0804">Transcription</keyword>
<reference evidence="6" key="2">
    <citation type="journal article" date="2021" name="PeerJ">
        <title>Extensive microbial diversity within the chicken gut microbiome revealed by metagenomics and culture.</title>
        <authorList>
            <person name="Gilroy R."/>
            <person name="Ravi A."/>
            <person name="Getino M."/>
            <person name="Pursley I."/>
            <person name="Horton D.L."/>
            <person name="Alikhan N.F."/>
            <person name="Baker D."/>
            <person name="Gharbi K."/>
            <person name="Hall N."/>
            <person name="Watson M."/>
            <person name="Adriaenssens E.M."/>
            <person name="Foster-Nyarko E."/>
            <person name="Jarju S."/>
            <person name="Secka A."/>
            <person name="Antonio M."/>
            <person name="Oren A."/>
            <person name="Chaudhuri R.R."/>
            <person name="La Ragione R."/>
            <person name="Hildebrand F."/>
            <person name="Pallen M.J."/>
        </authorList>
    </citation>
    <scope>NUCLEOTIDE SEQUENCE</scope>
    <source>
        <strain evidence="6">CHK121-14286</strain>
    </source>
</reference>
<dbReference type="PANTHER" id="PTHR30055:SF234">
    <property type="entry name" value="HTH-TYPE TRANSCRIPTIONAL REGULATOR BETI"/>
    <property type="match status" value="1"/>
</dbReference>
<dbReference type="GO" id="GO:0003700">
    <property type="term" value="F:DNA-binding transcription factor activity"/>
    <property type="evidence" value="ECO:0007669"/>
    <property type="project" value="TreeGrafter"/>
</dbReference>
<evidence type="ECO:0000259" key="5">
    <source>
        <dbReference type="PROSITE" id="PS50977"/>
    </source>
</evidence>
<accession>A0A9D1E3Z6</accession>
<dbReference type="PROSITE" id="PS01081">
    <property type="entry name" value="HTH_TETR_1"/>
    <property type="match status" value="1"/>
</dbReference>
<dbReference type="InterPro" id="IPR009057">
    <property type="entry name" value="Homeodomain-like_sf"/>
</dbReference>
<reference evidence="6" key="1">
    <citation type="submission" date="2020-10" db="EMBL/GenBank/DDBJ databases">
        <authorList>
            <person name="Gilroy R."/>
        </authorList>
    </citation>
    <scope>NUCLEOTIDE SEQUENCE</scope>
    <source>
        <strain evidence="6">CHK121-14286</strain>
    </source>
</reference>
<gene>
    <name evidence="6" type="ORF">IAC95_02200</name>
</gene>
<dbReference type="PANTHER" id="PTHR30055">
    <property type="entry name" value="HTH-TYPE TRANSCRIPTIONAL REGULATOR RUTR"/>
    <property type="match status" value="1"/>
</dbReference>
<evidence type="ECO:0000256" key="2">
    <source>
        <dbReference type="ARBA" id="ARBA00023125"/>
    </source>
</evidence>